<dbReference type="PANTHER" id="PTHR10755:SF0">
    <property type="entry name" value="OXYGEN-DEPENDENT COPROPORPHYRINOGEN-III OXIDASE, MITOCHONDRIAL"/>
    <property type="match status" value="1"/>
</dbReference>
<dbReference type="SUPFAM" id="SSF102886">
    <property type="entry name" value="Coproporphyrinogen III oxidase"/>
    <property type="match status" value="1"/>
</dbReference>
<sequence length="303" mass="34748">MEIAMNNLEAKKNDFHQYVKDLQDQITKALFSVDPKLSLEEDLWERKDHKGNPGGGGITRAFSGDVIENAGVNTSKVFGAIDPAFASRLGGTGDEMWAAGISLIIHPRNPRVPTVHANFRMIQAGERFWFGGGADLTPYYPHEEDFQYFHSIWKNALTPYGVYEDMKKECDKYFVNTHRGGEMRGVGGFFYDHYNTNDLDKDLAMVKDISSNFINSYFPIVEKRKGEAYTEADEDFQLHRRGRYVEFNLLHDRGTMFGLKTNGRTDSILISLPARAKFTYKYKPAAGSVHEKMMEYYFPREWN</sequence>
<keyword evidence="9" id="KW-1185">Reference proteome</keyword>
<comment type="similarity">
    <text evidence="2">Belongs to the aerobic coproporphyrinogen-III oxidase family.</text>
</comment>
<proteinExistence type="inferred from homology"/>
<accession>A0A2K9NQZ7</accession>
<comment type="pathway">
    <text evidence="1">Porphyrin-containing compound metabolism; protoporphyrin-IX biosynthesis; protoporphyrinogen-IX from coproporphyrinogen-III (O2 route): step 1/1.</text>
</comment>
<dbReference type="InterPro" id="IPR036406">
    <property type="entry name" value="Coprogen_oxidase_aer_sf"/>
</dbReference>
<gene>
    <name evidence="8" type="ORF">C0V70_07425</name>
</gene>
<organism evidence="8 9">
    <name type="scientific">Bacteriovorax stolpii</name>
    <name type="common">Bdellovibrio stolpii</name>
    <dbReference type="NCBI Taxonomy" id="960"/>
    <lineage>
        <taxon>Bacteria</taxon>
        <taxon>Pseudomonadati</taxon>
        <taxon>Bdellovibrionota</taxon>
        <taxon>Bacteriovoracia</taxon>
        <taxon>Bacteriovoracales</taxon>
        <taxon>Bacteriovoracaceae</taxon>
        <taxon>Bacteriovorax</taxon>
    </lineage>
</organism>
<dbReference type="EMBL" id="CP025704">
    <property type="protein sequence ID" value="AUN97939.1"/>
    <property type="molecule type" value="Genomic_DNA"/>
</dbReference>
<dbReference type="GO" id="GO:0004109">
    <property type="term" value="F:coproporphyrinogen oxidase activity"/>
    <property type="evidence" value="ECO:0007669"/>
    <property type="project" value="UniProtKB-EC"/>
</dbReference>
<protein>
    <recommendedName>
        <fullName evidence="4">coproporphyrinogen oxidase</fullName>
        <ecNumber evidence="4">1.3.3.3</ecNumber>
    </recommendedName>
</protein>
<evidence type="ECO:0000256" key="6">
    <source>
        <dbReference type="ARBA" id="ARBA00023133"/>
    </source>
</evidence>
<dbReference type="PANTHER" id="PTHR10755">
    <property type="entry name" value="COPROPORPHYRINOGEN III OXIDASE, MITOCHONDRIAL"/>
    <property type="match status" value="1"/>
</dbReference>
<comment type="subunit">
    <text evidence="3">Homodimer.</text>
</comment>
<evidence type="ECO:0000256" key="3">
    <source>
        <dbReference type="ARBA" id="ARBA00011738"/>
    </source>
</evidence>
<dbReference type="GO" id="GO:0005737">
    <property type="term" value="C:cytoplasm"/>
    <property type="evidence" value="ECO:0007669"/>
    <property type="project" value="TreeGrafter"/>
</dbReference>
<dbReference type="InterPro" id="IPR001260">
    <property type="entry name" value="Coprogen_oxidase_aer"/>
</dbReference>
<name>A0A2K9NQZ7_BACTC</name>
<dbReference type="EC" id="1.3.3.3" evidence="4"/>
<dbReference type="Proteomes" id="UP000235584">
    <property type="component" value="Chromosome"/>
</dbReference>
<dbReference type="OrthoDB" id="9777553at2"/>
<dbReference type="PIRSF" id="PIRSF000166">
    <property type="entry name" value="Coproporphyri_ox"/>
    <property type="match status" value="1"/>
</dbReference>
<dbReference type="KEGG" id="bsto:C0V70_07425"/>
<dbReference type="NCBIfam" id="NF003727">
    <property type="entry name" value="PRK05330.1"/>
    <property type="match status" value="1"/>
</dbReference>
<evidence type="ECO:0000256" key="1">
    <source>
        <dbReference type="ARBA" id="ARBA00005168"/>
    </source>
</evidence>
<reference evidence="8 9" key="1">
    <citation type="submission" date="2018-01" db="EMBL/GenBank/DDBJ databases">
        <title>Complete genome sequence of Bacteriovorax stolpii DSM12778.</title>
        <authorList>
            <person name="Tang B."/>
            <person name="Chang J."/>
        </authorList>
    </citation>
    <scope>NUCLEOTIDE SEQUENCE [LARGE SCALE GENOMIC DNA]</scope>
    <source>
        <strain evidence="8 9">DSM 12778</strain>
    </source>
</reference>
<evidence type="ECO:0000256" key="2">
    <source>
        <dbReference type="ARBA" id="ARBA00010644"/>
    </source>
</evidence>
<evidence type="ECO:0000256" key="5">
    <source>
        <dbReference type="ARBA" id="ARBA00023002"/>
    </source>
</evidence>
<dbReference type="GO" id="GO:0006782">
    <property type="term" value="P:protoporphyrinogen IX biosynthetic process"/>
    <property type="evidence" value="ECO:0007669"/>
    <property type="project" value="TreeGrafter"/>
</dbReference>
<evidence type="ECO:0000256" key="7">
    <source>
        <dbReference type="ARBA" id="ARBA00023244"/>
    </source>
</evidence>
<keyword evidence="6" id="KW-0350">Heme biosynthesis</keyword>
<dbReference type="Gene3D" id="3.40.1500.10">
    <property type="entry name" value="Coproporphyrinogen III oxidase, aerobic"/>
    <property type="match status" value="1"/>
</dbReference>
<dbReference type="PRINTS" id="PR00073">
    <property type="entry name" value="COPRGNOXDASE"/>
</dbReference>
<keyword evidence="7" id="KW-0627">Porphyrin biosynthesis</keyword>
<keyword evidence="5" id="KW-0560">Oxidoreductase</keyword>
<dbReference type="AlphaFoldDB" id="A0A2K9NQZ7"/>
<evidence type="ECO:0000313" key="8">
    <source>
        <dbReference type="EMBL" id="AUN97939.1"/>
    </source>
</evidence>
<evidence type="ECO:0000256" key="4">
    <source>
        <dbReference type="ARBA" id="ARBA00012869"/>
    </source>
</evidence>
<evidence type="ECO:0000313" key="9">
    <source>
        <dbReference type="Proteomes" id="UP000235584"/>
    </source>
</evidence>
<dbReference type="Pfam" id="PF01218">
    <property type="entry name" value="Coprogen_oxidas"/>
    <property type="match status" value="1"/>
</dbReference>